<name>A0A1G8C1S8_9SPHI</name>
<evidence type="ECO:0000256" key="1">
    <source>
        <dbReference type="ARBA" id="ARBA00005854"/>
    </source>
</evidence>
<feature type="domain" description="D-isomer specific 2-hydroxyacid dehydrogenase catalytic" evidence="5">
    <location>
        <begin position="12"/>
        <end position="323"/>
    </location>
</feature>
<dbReference type="Gene3D" id="3.40.50.720">
    <property type="entry name" value="NAD(P)-binding Rossmann-like Domain"/>
    <property type="match status" value="2"/>
</dbReference>
<evidence type="ECO:0000313" key="8">
    <source>
        <dbReference type="Proteomes" id="UP000199705"/>
    </source>
</evidence>
<evidence type="ECO:0000256" key="4">
    <source>
        <dbReference type="RuleBase" id="RU003719"/>
    </source>
</evidence>
<dbReference type="PROSITE" id="PS00670">
    <property type="entry name" value="D_2_HYDROXYACID_DH_2"/>
    <property type="match status" value="1"/>
</dbReference>
<dbReference type="SUPFAM" id="SSF51735">
    <property type="entry name" value="NAD(P)-binding Rossmann-fold domains"/>
    <property type="match status" value="1"/>
</dbReference>
<keyword evidence="8" id="KW-1185">Reference proteome</keyword>
<dbReference type="Pfam" id="PF00389">
    <property type="entry name" value="2-Hacid_dh"/>
    <property type="match status" value="1"/>
</dbReference>
<keyword evidence="2 4" id="KW-0560">Oxidoreductase</keyword>
<dbReference type="GO" id="GO:0008720">
    <property type="term" value="F:D-lactate dehydrogenase (NAD+) activity"/>
    <property type="evidence" value="ECO:0007669"/>
    <property type="project" value="TreeGrafter"/>
</dbReference>
<dbReference type="AlphaFoldDB" id="A0A1G8C1S8"/>
<dbReference type="PANTHER" id="PTHR43026">
    <property type="entry name" value="2-HYDROXYACID DEHYDROGENASE HOMOLOG 1-RELATED"/>
    <property type="match status" value="1"/>
</dbReference>
<evidence type="ECO:0000256" key="2">
    <source>
        <dbReference type="ARBA" id="ARBA00023002"/>
    </source>
</evidence>
<dbReference type="InterPro" id="IPR058205">
    <property type="entry name" value="D-LDH-like"/>
</dbReference>
<dbReference type="SUPFAM" id="SSF52283">
    <property type="entry name" value="Formate/glycerate dehydrogenase catalytic domain-like"/>
    <property type="match status" value="1"/>
</dbReference>
<dbReference type="STRING" id="551996.SAMN05192573_109117"/>
<dbReference type="Proteomes" id="UP000199705">
    <property type="component" value="Unassembled WGS sequence"/>
</dbReference>
<evidence type="ECO:0000313" key="7">
    <source>
        <dbReference type="EMBL" id="SDH39422.1"/>
    </source>
</evidence>
<gene>
    <name evidence="7" type="ORF">SAMN05192573_109117</name>
</gene>
<organism evidence="7 8">
    <name type="scientific">Mucilaginibacter gossypii</name>
    <dbReference type="NCBI Taxonomy" id="551996"/>
    <lineage>
        <taxon>Bacteria</taxon>
        <taxon>Pseudomonadati</taxon>
        <taxon>Bacteroidota</taxon>
        <taxon>Sphingobacteriia</taxon>
        <taxon>Sphingobacteriales</taxon>
        <taxon>Sphingobacteriaceae</taxon>
        <taxon>Mucilaginibacter</taxon>
    </lineage>
</organism>
<dbReference type="InterPro" id="IPR029753">
    <property type="entry name" value="D-isomer_DH_CS"/>
</dbReference>
<proteinExistence type="inferred from homology"/>
<dbReference type="PROSITE" id="PS00671">
    <property type="entry name" value="D_2_HYDROXYACID_DH_3"/>
    <property type="match status" value="1"/>
</dbReference>
<dbReference type="CDD" id="cd12183">
    <property type="entry name" value="LDH_like_2"/>
    <property type="match status" value="1"/>
</dbReference>
<dbReference type="GO" id="GO:0051287">
    <property type="term" value="F:NAD binding"/>
    <property type="evidence" value="ECO:0007669"/>
    <property type="project" value="InterPro"/>
</dbReference>
<dbReference type="PANTHER" id="PTHR43026:SF1">
    <property type="entry name" value="2-HYDROXYACID DEHYDROGENASE HOMOLOG 1-RELATED"/>
    <property type="match status" value="1"/>
</dbReference>
<dbReference type="Pfam" id="PF02826">
    <property type="entry name" value="2-Hacid_dh_C"/>
    <property type="match status" value="1"/>
</dbReference>
<feature type="domain" description="D-isomer specific 2-hydroxyacid dehydrogenase NAD-binding" evidence="6">
    <location>
        <begin position="109"/>
        <end position="294"/>
    </location>
</feature>
<dbReference type="InterPro" id="IPR036291">
    <property type="entry name" value="NAD(P)-bd_dom_sf"/>
</dbReference>
<reference evidence="8" key="1">
    <citation type="submission" date="2016-10" db="EMBL/GenBank/DDBJ databases">
        <authorList>
            <person name="Varghese N."/>
            <person name="Submissions S."/>
        </authorList>
    </citation>
    <scope>NUCLEOTIDE SEQUENCE [LARGE SCALE GENOMIC DNA]</scope>
    <source>
        <strain evidence="8">Gh-67</strain>
    </source>
</reference>
<dbReference type="InterPro" id="IPR006140">
    <property type="entry name" value="D-isomer_DH_NAD-bd"/>
</dbReference>
<dbReference type="InterPro" id="IPR006139">
    <property type="entry name" value="D-isomer_2_OHA_DH_cat_dom"/>
</dbReference>
<evidence type="ECO:0000256" key="3">
    <source>
        <dbReference type="ARBA" id="ARBA00023027"/>
    </source>
</evidence>
<comment type="similarity">
    <text evidence="1 4">Belongs to the D-isomer specific 2-hydroxyacid dehydrogenase family.</text>
</comment>
<keyword evidence="3" id="KW-0520">NAD</keyword>
<evidence type="ECO:0000259" key="6">
    <source>
        <dbReference type="Pfam" id="PF02826"/>
    </source>
</evidence>
<accession>A0A1G8C1S8</accession>
<dbReference type="EMBL" id="FNCG01000009">
    <property type="protein sequence ID" value="SDH39422.1"/>
    <property type="molecule type" value="Genomic_DNA"/>
</dbReference>
<protein>
    <submittedName>
        <fullName evidence="7">D-lactate dehydrogenase</fullName>
    </submittedName>
</protein>
<dbReference type="RefSeq" id="WP_091170072.1">
    <property type="nucleotide sequence ID" value="NZ_FNCG01000009.1"/>
</dbReference>
<evidence type="ECO:0000259" key="5">
    <source>
        <dbReference type="Pfam" id="PF00389"/>
    </source>
</evidence>
<sequence length="345" mass="37629">MKVVAYSIKAFEKEFLARANQKKHDITLISNPLNSETAVYAEGKEAVVVFTNDDVSAYVINQLADLGVKYIATRSVGTDHIDKEAAALRNIKLANVPEYSPQAIAEHTVAMALALNRHLAESNAHSHLFDFRLNGLMGFNLYGKTVGIIGLGHTGQATAAIFNGFGCRVIGYDPLAKSNLPGIEQVAMNDLLATADIISLHAPLCPENYHMINNETLALMKDGVMLLNTSRGGLIDTEAALRAVETGKIGYLGLDVYEKEKGLFFEQHQHDTDRDPLLEKLMTFKNVLITPHQAFLTSEALQQIANQTIKNLDQWQAKKCVGNACVCAKNCKATGELSTVDTTKA</sequence>